<gene>
    <name evidence="4" type="ORF">CHARACLAT_002598</name>
</gene>
<keyword evidence="1 2" id="KW-0053">Apoptosis</keyword>
<evidence type="ECO:0000256" key="1">
    <source>
        <dbReference type="ARBA" id="ARBA00022703"/>
    </source>
</evidence>
<dbReference type="PANTHER" id="PTHR12306:SF8">
    <property type="entry name" value="LIPID TRANSFERASE CIDEA"/>
    <property type="match status" value="1"/>
</dbReference>
<organism evidence="4 5">
    <name type="scientific">Characodon lateralis</name>
    <dbReference type="NCBI Taxonomy" id="208331"/>
    <lineage>
        <taxon>Eukaryota</taxon>
        <taxon>Metazoa</taxon>
        <taxon>Chordata</taxon>
        <taxon>Craniata</taxon>
        <taxon>Vertebrata</taxon>
        <taxon>Euteleostomi</taxon>
        <taxon>Actinopterygii</taxon>
        <taxon>Neopterygii</taxon>
        <taxon>Teleostei</taxon>
        <taxon>Neoteleostei</taxon>
        <taxon>Acanthomorphata</taxon>
        <taxon>Ovalentaria</taxon>
        <taxon>Atherinomorphae</taxon>
        <taxon>Cyprinodontiformes</taxon>
        <taxon>Goodeidae</taxon>
        <taxon>Characodon</taxon>
    </lineage>
</organism>
<dbReference type="Gene3D" id="3.10.20.10">
    <property type="match status" value="1"/>
</dbReference>
<protein>
    <recommendedName>
        <fullName evidence="3">CIDE-N domain-containing protein</fullName>
    </recommendedName>
</protein>
<dbReference type="InterPro" id="IPR003508">
    <property type="entry name" value="CIDE-N_dom"/>
</dbReference>
<feature type="domain" description="CIDE-N" evidence="3">
    <location>
        <begin position="111"/>
        <end position="189"/>
    </location>
</feature>
<dbReference type="Pfam" id="PF02017">
    <property type="entry name" value="CIDE-N"/>
    <property type="match status" value="1"/>
</dbReference>
<dbReference type="PROSITE" id="PS51135">
    <property type="entry name" value="CIDE_N"/>
    <property type="match status" value="1"/>
</dbReference>
<evidence type="ECO:0000313" key="4">
    <source>
        <dbReference type="EMBL" id="MED6276395.1"/>
    </source>
</evidence>
<accession>A0ABU7DPL5</accession>
<proteinExistence type="predicted"/>
<name>A0ABU7DPL5_9TELE</name>
<dbReference type="PANTHER" id="PTHR12306">
    <property type="entry name" value="CELL DEATH ACTIVATOR CIDE"/>
    <property type="match status" value="1"/>
</dbReference>
<comment type="caution">
    <text evidence="4">The sequence shown here is derived from an EMBL/GenBank/DDBJ whole genome shotgun (WGS) entry which is preliminary data.</text>
</comment>
<dbReference type="EMBL" id="JAHUTJ010032896">
    <property type="protein sequence ID" value="MED6276395.1"/>
    <property type="molecule type" value="Genomic_DNA"/>
</dbReference>
<sequence>MLSCSSGNSRIDLCGRSLVSNPLGRVSGLIHPIRGRHWCESVPVPSAGEQTQVLKQEAAGSPPLWLTDTRMAPLSIQSGVNYAKTLLPESLKRSVTTVHTTISRHILPSSQPRCYKVCTHSRRQRRSLVASTLAELLEQAARVFMLSCCNLLTLVLEEDGTVVDSEDFFQSLPSSTQLMVLDKGEMWSRSKILPSFREPKKKGIVKLTFDLYKVHPKGFLCCLAIRATLSEMYTLSYDFRCTRVKHVLRSVLRWVTCLTRITGQLLLCMSSSLLLEPTLINAASR</sequence>
<dbReference type="SMART" id="SM00266">
    <property type="entry name" value="CAD"/>
    <property type="match status" value="1"/>
</dbReference>
<reference evidence="4 5" key="1">
    <citation type="submission" date="2021-06" db="EMBL/GenBank/DDBJ databases">
        <authorList>
            <person name="Palmer J.M."/>
        </authorList>
    </citation>
    <scope>NUCLEOTIDE SEQUENCE [LARGE SCALE GENOMIC DNA]</scope>
    <source>
        <strain evidence="4 5">CL_MEX2019</strain>
        <tissue evidence="4">Muscle</tissue>
    </source>
</reference>
<evidence type="ECO:0000313" key="5">
    <source>
        <dbReference type="Proteomes" id="UP001352852"/>
    </source>
</evidence>
<dbReference type="SUPFAM" id="SSF54277">
    <property type="entry name" value="CAD &amp; PB1 domains"/>
    <property type="match status" value="1"/>
</dbReference>
<keyword evidence="5" id="KW-1185">Reference proteome</keyword>
<dbReference type="Proteomes" id="UP001352852">
    <property type="component" value="Unassembled WGS sequence"/>
</dbReference>
<evidence type="ECO:0000259" key="3">
    <source>
        <dbReference type="PROSITE" id="PS51135"/>
    </source>
</evidence>
<dbReference type="CDD" id="cd01615">
    <property type="entry name" value="CIDE_N"/>
    <property type="match status" value="1"/>
</dbReference>
<evidence type="ECO:0000256" key="2">
    <source>
        <dbReference type="PROSITE-ProRule" id="PRU00447"/>
    </source>
</evidence>